<evidence type="ECO:0000256" key="1">
    <source>
        <dbReference type="ARBA" id="ARBA00004651"/>
    </source>
</evidence>
<feature type="transmembrane region" description="Helical" evidence="6">
    <location>
        <begin position="428"/>
        <end position="452"/>
    </location>
</feature>
<evidence type="ECO:0000313" key="10">
    <source>
        <dbReference type="Proteomes" id="UP000477386"/>
    </source>
</evidence>
<evidence type="ECO:0000313" key="9">
    <source>
        <dbReference type="EMBL" id="NEU67479.1"/>
    </source>
</evidence>
<evidence type="ECO:0000256" key="4">
    <source>
        <dbReference type="ARBA" id="ARBA00022989"/>
    </source>
</evidence>
<dbReference type="AlphaFoldDB" id="A0A6M0IGS6"/>
<feature type="transmembrane region" description="Helical" evidence="6">
    <location>
        <begin position="764"/>
        <end position="782"/>
    </location>
</feature>
<dbReference type="PANTHER" id="PTHR30572">
    <property type="entry name" value="MEMBRANE COMPONENT OF TRANSPORTER-RELATED"/>
    <property type="match status" value="1"/>
</dbReference>
<dbReference type="InterPro" id="IPR003838">
    <property type="entry name" value="ABC3_permease_C"/>
</dbReference>
<dbReference type="GO" id="GO:0022857">
    <property type="term" value="F:transmembrane transporter activity"/>
    <property type="evidence" value="ECO:0007669"/>
    <property type="project" value="TreeGrafter"/>
</dbReference>
<gene>
    <name evidence="9" type="ORF">GK091_11355</name>
</gene>
<keyword evidence="5 6" id="KW-0472">Membrane</keyword>
<sequence length="800" mass="89016">MVIHYLTVARRHLWQHWRVNLISLLGLAVGLASGLVLFLVVNYLFSFDRYHPHLDRTYWIVTDIKRETVNPTDAAPRPLAEVLRRDYAFVESAVRLETFFGRTLIVPNGQGGWIKKFAEARTVCFTEPQYFDLFGVEWVSGNRQTALAAPNTIVLSEQYARKYFDTAPALGRTIRLDNRTDLTVTGIVRNPPANTQLRYDAFVSYATIPVLEGQHALADWQGLQAMCFVRLREGTNPDLLNRSLPVIRRKNLPAQHVNQFDYKVLPLAELNHQRSGTAPRSVLYALIGVGVLLVLAGCVNFINLATARALKRAREVGVRKVMGSTHWQLIGQFMLETALLVLLAVLVALVLTQLSVPLVNRTLAANVEMLHPDLSIGDVIQPRAMGWFLGLIGGVIILSGLYPAFVLARFNPATALTNRPATRLAGGLTVRQILILGQFVLMYLFILGVLVITTQLRHMQKVPWGFRHDPALVVFLPQQGGVPMSVLREQWKRIPGVEEVAFGSDLPASPHNWPNPFSYHTATEPESFETRVRAVDENYLSVFDLSLVAGRNVRSPDTTGREVLVNETLVKQLGVVSPAAILGKPIRLKDADRVIVGIVRDFRSGDLHQPVLPITLIHDLPHSRAAVLRLSPAYSDQTRQAIQRVWDKVLPDQVYHAETLTDLMQHFTETERLLGGLAQAFALVAIGLSCLGLYGLVTFLSETKAKEIGVRRVLGARTTQLLWVLGREFGKLLGLGFLVAAPVGAWALSGWLQQYAYRIPVSGWLVVATFLLTGLITALTVFRQALSAARINPVYYLKSE</sequence>
<dbReference type="Proteomes" id="UP000477386">
    <property type="component" value="Unassembled WGS sequence"/>
</dbReference>
<dbReference type="RefSeq" id="WP_164037535.1">
    <property type="nucleotide sequence ID" value="NZ_JAAGNZ010000001.1"/>
</dbReference>
<evidence type="ECO:0000256" key="3">
    <source>
        <dbReference type="ARBA" id="ARBA00022692"/>
    </source>
</evidence>
<name>A0A6M0IGS6_9BACT</name>
<dbReference type="Pfam" id="PF02687">
    <property type="entry name" value="FtsX"/>
    <property type="match status" value="2"/>
</dbReference>
<feature type="domain" description="MacB-like periplasmic core" evidence="8">
    <location>
        <begin position="470"/>
        <end position="643"/>
    </location>
</feature>
<evidence type="ECO:0000256" key="2">
    <source>
        <dbReference type="ARBA" id="ARBA00022475"/>
    </source>
</evidence>
<dbReference type="InterPro" id="IPR050250">
    <property type="entry name" value="Macrolide_Exporter_MacB"/>
</dbReference>
<feature type="transmembrane region" description="Helical" evidence="6">
    <location>
        <begin position="282"/>
        <end position="306"/>
    </location>
</feature>
<keyword evidence="4 6" id="KW-1133">Transmembrane helix</keyword>
<dbReference type="InterPro" id="IPR025857">
    <property type="entry name" value="MacB_PCD"/>
</dbReference>
<feature type="domain" description="MacB-like periplasmic core" evidence="8">
    <location>
        <begin position="21"/>
        <end position="242"/>
    </location>
</feature>
<comment type="subcellular location">
    <subcellularLocation>
        <location evidence="1">Cell membrane</location>
        <topology evidence="1">Multi-pass membrane protein</topology>
    </subcellularLocation>
</comment>
<comment type="caution">
    <text evidence="9">The sequence shown here is derived from an EMBL/GenBank/DDBJ whole genome shotgun (WGS) entry which is preliminary data.</text>
</comment>
<evidence type="ECO:0000259" key="7">
    <source>
        <dbReference type="Pfam" id="PF02687"/>
    </source>
</evidence>
<keyword evidence="10" id="KW-1185">Reference proteome</keyword>
<feature type="transmembrane region" description="Helical" evidence="6">
    <location>
        <begin position="732"/>
        <end position="752"/>
    </location>
</feature>
<protein>
    <submittedName>
        <fullName evidence="9">FtsX-like permease family protein</fullName>
    </submittedName>
</protein>
<accession>A0A6M0IGS6</accession>
<proteinExistence type="predicted"/>
<feature type="transmembrane region" description="Helical" evidence="6">
    <location>
        <begin position="327"/>
        <end position="351"/>
    </location>
</feature>
<dbReference type="Pfam" id="PF12704">
    <property type="entry name" value="MacB_PCD"/>
    <property type="match status" value="2"/>
</dbReference>
<dbReference type="EMBL" id="JAAGNZ010000001">
    <property type="protein sequence ID" value="NEU67479.1"/>
    <property type="molecule type" value="Genomic_DNA"/>
</dbReference>
<feature type="domain" description="ABC3 transporter permease C-terminal" evidence="7">
    <location>
        <begin position="289"/>
        <end position="412"/>
    </location>
</feature>
<feature type="transmembrane region" description="Helical" evidence="6">
    <location>
        <begin position="673"/>
        <end position="697"/>
    </location>
</feature>
<reference evidence="9 10" key="1">
    <citation type="submission" date="2020-02" db="EMBL/GenBank/DDBJ databases">
        <title>Draft genome sequence of two Spirosoma agri KCTC 52727 and Spirosoma terrae KCTC 52035.</title>
        <authorList>
            <person name="Rojas J."/>
            <person name="Ambika Manirajan B."/>
            <person name="Ratering S."/>
            <person name="Suarez C."/>
            <person name="Schnell S."/>
        </authorList>
    </citation>
    <scope>NUCLEOTIDE SEQUENCE [LARGE SCALE GENOMIC DNA]</scope>
    <source>
        <strain evidence="9 10">KCTC 52727</strain>
    </source>
</reference>
<dbReference type="GO" id="GO:0005886">
    <property type="term" value="C:plasma membrane"/>
    <property type="evidence" value="ECO:0007669"/>
    <property type="project" value="UniProtKB-SubCell"/>
</dbReference>
<organism evidence="9 10">
    <name type="scientific">Spirosoma agri</name>
    <dbReference type="NCBI Taxonomy" id="1987381"/>
    <lineage>
        <taxon>Bacteria</taxon>
        <taxon>Pseudomonadati</taxon>
        <taxon>Bacteroidota</taxon>
        <taxon>Cytophagia</taxon>
        <taxon>Cytophagales</taxon>
        <taxon>Cytophagaceae</taxon>
        <taxon>Spirosoma</taxon>
    </lineage>
</organism>
<feature type="transmembrane region" description="Helical" evidence="6">
    <location>
        <begin position="21"/>
        <end position="45"/>
    </location>
</feature>
<feature type="transmembrane region" description="Helical" evidence="6">
    <location>
        <begin position="384"/>
        <end position="407"/>
    </location>
</feature>
<evidence type="ECO:0000259" key="8">
    <source>
        <dbReference type="Pfam" id="PF12704"/>
    </source>
</evidence>
<evidence type="ECO:0000256" key="6">
    <source>
        <dbReference type="SAM" id="Phobius"/>
    </source>
</evidence>
<dbReference type="PANTHER" id="PTHR30572:SF18">
    <property type="entry name" value="ABC-TYPE MACROLIDE FAMILY EXPORT SYSTEM PERMEASE COMPONENT 2"/>
    <property type="match status" value="1"/>
</dbReference>
<feature type="domain" description="ABC3 transporter permease C-terminal" evidence="7">
    <location>
        <begin position="681"/>
        <end position="793"/>
    </location>
</feature>
<keyword evidence="3 6" id="KW-0812">Transmembrane</keyword>
<keyword evidence="2" id="KW-1003">Cell membrane</keyword>
<evidence type="ECO:0000256" key="5">
    <source>
        <dbReference type="ARBA" id="ARBA00023136"/>
    </source>
</evidence>